<feature type="transmembrane region" description="Helical" evidence="6">
    <location>
        <begin position="316"/>
        <end position="342"/>
    </location>
</feature>
<reference evidence="7 8" key="1">
    <citation type="journal article" date="2021" name="Plant Biotechnol. J.">
        <title>Multi-omics assisted identification of the key and species-specific regulatory components of drought-tolerant mechanisms in Gossypium stocksii.</title>
        <authorList>
            <person name="Yu D."/>
            <person name="Ke L."/>
            <person name="Zhang D."/>
            <person name="Wu Y."/>
            <person name="Sun Y."/>
            <person name="Mei J."/>
            <person name="Sun J."/>
            <person name="Sun Y."/>
        </authorList>
    </citation>
    <scope>NUCLEOTIDE SEQUENCE [LARGE SCALE GENOMIC DNA]</scope>
    <source>
        <strain evidence="8">cv. E1</strain>
        <tissue evidence="7">Leaf</tissue>
    </source>
</reference>
<name>A0A9D4AIF7_9ROSI</name>
<accession>A0A9D4AIF7</accession>
<evidence type="ECO:0000256" key="4">
    <source>
        <dbReference type="ARBA" id="ARBA00022989"/>
    </source>
</evidence>
<evidence type="ECO:0000256" key="6">
    <source>
        <dbReference type="SAM" id="Phobius"/>
    </source>
</evidence>
<feature type="transmembrane region" description="Helical" evidence="6">
    <location>
        <begin position="267"/>
        <end position="286"/>
    </location>
</feature>
<evidence type="ECO:0000313" key="7">
    <source>
        <dbReference type="EMBL" id="KAH1122089.1"/>
    </source>
</evidence>
<dbReference type="PANTHER" id="PTHR14255">
    <property type="entry name" value="CEREBLON"/>
    <property type="match status" value="1"/>
</dbReference>
<dbReference type="InterPro" id="IPR002781">
    <property type="entry name" value="TM_pro_TauE-like"/>
</dbReference>
<protein>
    <recommendedName>
        <fullName evidence="9">Sulfite exporter TauE/SafE family protein</fullName>
    </recommendedName>
</protein>
<keyword evidence="5 6" id="KW-0472">Membrane</keyword>
<evidence type="ECO:0000256" key="5">
    <source>
        <dbReference type="ARBA" id="ARBA00023136"/>
    </source>
</evidence>
<sequence length="458" mass="50472">MATKGFVLFLLSGFSIAVLSVLFIQESNNDDMNQSSNESPYNLSTSEKVWPALELNWRLVMATVIGFLGSACGTVGGVGGGGIFVPMLTLIVGFDTKSAAAISKCMIMGASASSVWYNLRVPHPTKEVPIIDYDLALLFQPMLMLGITVGVALSVVFPYWLITVLIIILFLGTSSRSFYRGIEMWKEETILNKELTKPQESFVNSRGELLIDTEYEPLVPKEEKSKLQILCFNLRWKRLLVLATVWVLFTVIQVIKNDVVPCTTSYWVLFCLQFPIATLVFGYEATKLYKEHKKRMSTGNAETVCGASIQWSPLNIAFCALCGILGGTVGGLLGSGGGFILGPLLLEIGVIPQVASATATFVMMFSSSLSVVEFYLLKRFPMPYALYLMGVSILAGFWGQYFVRKLITILRRASLIVFILSGVIFASALTMGVIGIERSIRMIHNHEFMGFLDFCSSQ</sequence>
<evidence type="ECO:0008006" key="9">
    <source>
        <dbReference type="Google" id="ProtNLM"/>
    </source>
</evidence>
<evidence type="ECO:0000256" key="1">
    <source>
        <dbReference type="ARBA" id="ARBA00004141"/>
    </source>
</evidence>
<comment type="similarity">
    <text evidence="2">Belongs to the 4-toluene sulfonate uptake permease (TSUP) (TC 2.A.102) family.</text>
</comment>
<feature type="transmembrane region" description="Helical" evidence="6">
    <location>
        <begin position="384"/>
        <end position="403"/>
    </location>
</feature>
<comment type="subcellular location">
    <subcellularLocation>
        <location evidence="1">Membrane</location>
        <topology evidence="1">Multi-pass membrane protein</topology>
    </subcellularLocation>
</comment>
<dbReference type="AlphaFoldDB" id="A0A9D4AIF7"/>
<dbReference type="Pfam" id="PF01925">
    <property type="entry name" value="TauE"/>
    <property type="match status" value="2"/>
</dbReference>
<feature type="transmembrane region" description="Helical" evidence="6">
    <location>
        <begin position="239"/>
        <end position="255"/>
    </location>
</feature>
<dbReference type="GO" id="GO:0031464">
    <property type="term" value="C:Cul4A-RING E3 ubiquitin ligase complex"/>
    <property type="evidence" value="ECO:0007669"/>
    <property type="project" value="TreeGrafter"/>
</dbReference>
<dbReference type="GO" id="GO:0016020">
    <property type="term" value="C:membrane"/>
    <property type="evidence" value="ECO:0007669"/>
    <property type="project" value="UniProtKB-SubCell"/>
</dbReference>
<comment type="caution">
    <text evidence="7">The sequence shown here is derived from an EMBL/GenBank/DDBJ whole genome shotgun (WGS) entry which is preliminary data.</text>
</comment>
<feature type="transmembrane region" description="Helical" evidence="6">
    <location>
        <begin position="354"/>
        <end position="377"/>
    </location>
</feature>
<keyword evidence="8" id="KW-1185">Reference proteome</keyword>
<evidence type="ECO:0000256" key="3">
    <source>
        <dbReference type="ARBA" id="ARBA00022692"/>
    </source>
</evidence>
<dbReference type="GO" id="GO:0016567">
    <property type="term" value="P:protein ubiquitination"/>
    <property type="evidence" value="ECO:0007669"/>
    <property type="project" value="TreeGrafter"/>
</dbReference>
<feature type="transmembrane region" description="Helical" evidence="6">
    <location>
        <begin position="159"/>
        <end position="179"/>
    </location>
</feature>
<organism evidence="7 8">
    <name type="scientific">Gossypium stocksii</name>
    <dbReference type="NCBI Taxonomy" id="47602"/>
    <lineage>
        <taxon>Eukaryota</taxon>
        <taxon>Viridiplantae</taxon>
        <taxon>Streptophyta</taxon>
        <taxon>Embryophyta</taxon>
        <taxon>Tracheophyta</taxon>
        <taxon>Spermatophyta</taxon>
        <taxon>Magnoliopsida</taxon>
        <taxon>eudicotyledons</taxon>
        <taxon>Gunneridae</taxon>
        <taxon>Pentapetalae</taxon>
        <taxon>rosids</taxon>
        <taxon>malvids</taxon>
        <taxon>Malvales</taxon>
        <taxon>Malvaceae</taxon>
        <taxon>Malvoideae</taxon>
        <taxon>Gossypium</taxon>
    </lineage>
</organism>
<dbReference type="OrthoDB" id="434519at2759"/>
<feature type="transmembrane region" description="Helical" evidence="6">
    <location>
        <begin position="6"/>
        <end position="24"/>
    </location>
</feature>
<dbReference type="Proteomes" id="UP000828251">
    <property type="component" value="Unassembled WGS sequence"/>
</dbReference>
<proteinExistence type="inferred from homology"/>
<keyword evidence="4 6" id="KW-1133">Transmembrane helix</keyword>
<keyword evidence="3 6" id="KW-0812">Transmembrane</keyword>
<gene>
    <name evidence="7" type="ORF">J1N35_005249</name>
</gene>
<evidence type="ECO:0000313" key="8">
    <source>
        <dbReference type="Proteomes" id="UP000828251"/>
    </source>
</evidence>
<dbReference type="EMBL" id="JAIQCV010000002">
    <property type="protein sequence ID" value="KAH1122089.1"/>
    <property type="molecule type" value="Genomic_DNA"/>
</dbReference>
<feature type="transmembrane region" description="Helical" evidence="6">
    <location>
        <begin position="415"/>
        <end position="436"/>
    </location>
</feature>
<dbReference type="PANTHER" id="PTHR14255:SF5">
    <property type="entry name" value="SULFITE EXPORTER TAUE_SAFE FAMILY PROTEIN 4"/>
    <property type="match status" value="1"/>
</dbReference>
<feature type="transmembrane region" description="Helical" evidence="6">
    <location>
        <begin position="59"/>
        <end position="92"/>
    </location>
</feature>
<evidence type="ECO:0000256" key="2">
    <source>
        <dbReference type="ARBA" id="ARBA00009142"/>
    </source>
</evidence>